<name>A0A2A6CL24_PRIPA</name>
<dbReference type="EnsemblMetazoa" id="PPA27117.1">
    <property type="protein sequence ID" value="PPA27117.1"/>
    <property type="gene ID" value="WBGene00116671"/>
</dbReference>
<dbReference type="GO" id="GO:0098794">
    <property type="term" value="C:postsynapse"/>
    <property type="evidence" value="ECO:0007669"/>
    <property type="project" value="GOC"/>
</dbReference>
<accession>A0A2A6CL24</accession>
<dbReference type="InterPro" id="IPR018000">
    <property type="entry name" value="Neurotransmitter_ion_chnl_CS"/>
</dbReference>
<dbReference type="GO" id="GO:0043005">
    <property type="term" value="C:neuron projection"/>
    <property type="evidence" value="ECO:0000318"/>
    <property type="project" value="GO_Central"/>
</dbReference>
<dbReference type="InterPro" id="IPR006201">
    <property type="entry name" value="Neur_channel"/>
</dbReference>
<dbReference type="GO" id="GO:0042391">
    <property type="term" value="P:regulation of membrane potential"/>
    <property type="evidence" value="ECO:0000318"/>
    <property type="project" value="GO_Central"/>
</dbReference>
<dbReference type="AlphaFoldDB" id="A0A2A6CL24"/>
<dbReference type="InterPro" id="IPR036734">
    <property type="entry name" value="Neur_chan_lig-bd_sf"/>
</dbReference>
<organism evidence="5 6">
    <name type="scientific">Pristionchus pacificus</name>
    <name type="common">Parasitic nematode worm</name>
    <dbReference type="NCBI Taxonomy" id="54126"/>
    <lineage>
        <taxon>Eukaryota</taxon>
        <taxon>Metazoa</taxon>
        <taxon>Ecdysozoa</taxon>
        <taxon>Nematoda</taxon>
        <taxon>Chromadorea</taxon>
        <taxon>Rhabditida</taxon>
        <taxon>Rhabditina</taxon>
        <taxon>Diplogasteromorpha</taxon>
        <taxon>Diplogasteroidea</taxon>
        <taxon>Neodiplogasteridae</taxon>
        <taxon>Pristionchus</taxon>
    </lineage>
</organism>
<dbReference type="SUPFAM" id="SSF63712">
    <property type="entry name" value="Nicotinic receptor ligand binding domain-like"/>
    <property type="match status" value="1"/>
</dbReference>
<evidence type="ECO:0000256" key="4">
    <source>
        <dbReference type="ARBA" id="ARBA00023136"/>
    </source>
</evidence>
<evidence type="ECO:0000256" key="2">
    <source>
        <dbReference type="ARBA" id="ARBA00022692"/>
    </source>
</evidence>
<dbReference type="PANTHER" id="PTHR18945">
    <property type="entry name" value="NEUROTRANSMITTER GATED ION CHANNEL"/>
    <property type="match status" value="1"/>
</dbReference>
<keyword evidence="2" id="KW-0812">Transmembrane</keyword>
<keyword evidence="3" id="KW-1133">Transmembrane helix</keyword>
<dbReference type="GO" id="GO:1902495">
    <property type="term" value="C:transmembrane transporter complex"/>
    <property type="evidence" value="ECO:0000318"/>
    <property type="project" value="GO_Central"/>
</dbReference>
<sequence length="812" mass="92205">MSDARDVRRNRRIVMVKRILFLLLPSHFYVVSEGTSALNMSDERRLRAHLHSAAPLSEQSFLLNNHKLLGTLMEGYDPGLSPYNTHSAKTKNSLSDEPPGEIDNQLIFVRLIRVEEREQQIYTVLVILSTWRDPRLLWDPSEFGGIDHIYLQADRIWHPEVAACDSSAYVPVLPDHSVFVKVNSTGHVITDRAYAVTYTCEFDIAYFPFDKQKCRLCFFLPIYKESELRVEGTYSEDLVVLDTPEWQLGGFNVETQYKKEFQLELLFYNITMTRRSEFWVKMIIAPTFLIGCLILVGLLISVEDEARSTAVNLGLTTMMSMTVILGILSDSIPKSKDLPVLGYFILYEIIIIEVAVITVIYGKLSKNLKKFGSKLGAIVKSKIDEDNEEAAPSEAKSTFTVRFFVFLFFIVLHFLNLGYLLSYYHGCIYPPASVTNFTRNTLHSLHSLLVLSHFASGISTRDSGHRNKLSIVIDGNIEWTFNKLSFLVAINPYMQMTIGSVSLLISFILFYVFVKAHSSSCECDNAIGGMHSSSGVLLNDDTTNSTLSSSTVIFTGPLRQINAFGCTILFAKEPKKSRLVLQTIVPNKVVDCHVAPSSEEAEQLLGETLERRVTCSLIFDVIWSAISMFAAIDYSILGTSFSIFVILYLAQILHLNRGVWVQLNEVNLLMSILNIRPQLKSSISPRPWEILHHTSRLFLGIAIQPIVSFVIPTSKSMNEFDQESVYYLLHLCSFTQLRSRISRFAHSSQSLRMDNTHTLHLFNVSLLSPNSNLIQNLPSPFHFHYLFTFLLHLHLRSAKSFRFSSSLLNRWE</sequence>
<dbReference type="OrthoDB" id="5866477at2759"/>
<dbReference type="Gene3D" id="2.70.170.10">
    <property type="entry name" value="Neurotransmitter-gated ion-channel ligand-binding domain"/>
    <property type="match status" value="1"/>
</dbReference>
<dbReference type="Gene3D" id="1.20.58.390">
    <property type="entry name" value="Neurotransmitter-gated ion-channel transmembrane domain"/>
    <property type="match status" value="1"/>
</dbReference>
<dbReference type="GO" id="GO:0005886">
    <property type="term" value="C:plasma membrane"/>
    <property type="evidence" value="ECO:0000318"/>
    <property type="project" value="GO_Central"/>
</dbReference>
<gene>
    <name evidence="5" type="primary">WBGene00116671</name>
</gene>
<dbReference type="GO" id="GO:0004888">
    <property type="term" value="F:transmembrane signaling receptor activity"/>
    <property type="evidence" value="ECO:0007669"/>
    <property type="project" value="InterPro"/>
</dbReference>
<dbReference type="GO" id="GO:0007268">
    <property type="term" value="P:chemical synaptic transmission"/>
    <property type="evidence" value="ECO:0000318"/>
    <property type="project" value="GO_Central"/>
</dbReference>
<keyword evidence="6" id="KW-1185">Reference proteome</keyword>
<dbReference type="GO" id="GO:1904315">
    <property type="term" value="F:transmitter-gated monoatomic ion channel activity involved in regulation of postsynaptic membrane potential"/>
    <property type="evidence" value="ECO:0000318"/>
    <property type="project" value="GO_Central"/>
</dbReference>
<evidence type="ECO:0000256" key="3">
    <source>
        <dbReference type="ARBA" id="ARBA00022989"/>
    </source>
</evidence>
<evidence type="ECO:0000256" key="1">
    <source>
        <dbReference type="ARBA" id="ARBA00004141"/>
    </source>
</evidence>
<dbReference type="GO" id="GO:0034220">
    <property type="term" value="P:monoatomic ion transmembrane transport"/>
    <property type="evidence" value="ECO:0000318"/>
    <property type="project" value="GO_Central"/>
</dbReference>
<dbReference type="Proteomes" id="UP000005239">
    <property type="component" value="Unassembled WGS sequence"/>
</dbReference>
<evidence type="ECO:0000313" key="6">
    <source>
        <dbReference type="Proteomes" id="UP000005239"/>
    </source>
</evidence>
<keyword evidence="4" id="KW-0472">Membrane</keyword>
<dbReference type="InterPro" id="IPR036719">
    <property type="entry name" value="Neuro-gated_channel_TM_sf"/>
</dbReference>
<dbReference type="GO" id="GO:0045202">
    <property type="term" value="C:synapse"/>
    <property type="evidence" value="ECO:0000318"/>
    <property type="project" value="GO_Central"/>
</dbReference>
<dbReference type="InterPro" id="IPR006202">
    <property type="entry name" value="Neur_chan_lig-bd"/>
</dbReference>
<dbReference type="GO" id="GO:0005231">
    <property type="term" value="F:excitatory extracellular ligand-gated monoatomic ion channel activity"/>
    <property type="evidence" value="ECO:0000318"/>
    <property type="project" value="GO_Central"/>
</dbReference>
<reference evidence="6" key="1">
    <citation type="journal article" date="2008" name="Nat. Genet.">
        <title>The Pristionchus pacificus genome provides a unique perspective on nematode lifestyle and parasitism.</title>
        <authorList>
            <person name="Dieterich C."/>
            <person name="Clifton S.W."/>
            <person name="Schuster L.N."/>
            <person name="Chinwalla A."/>
            <person name="Delehaunty K."/>
            <person name="Dinkelacker I."/>
            <person name="Fulton L."/>
            <person name="Fulton R."/>
            <person name="Godfrey J."/>
            <person name="Minx P."/>
            <person name="Mitreva M."/>
            <person name="Roeseler W."/>
            <person name="Tian H."/>
            <person name="Witte H."/>
            <person name="Yang S.P."/>
            <person name="Wilson R.K."/>
            <person name="Sommer R.J."/>
        </authorList>
    </citation>
    <scope>NUCLEOTIDE SEQUENCE [LARGE SCALE GENOMIC DNA]</scope>
    <source>
        <strain evidence="6">PS312</strain>
    </source>
</reference>
<accession>A0A8R1UJ42</accession>
<dbReference type="PROSITE" id="PS00236">
    <property type="entry name" value="NEUROTR_ION_CHANNEL"/>
    <property type="match status" value="1"/>
</dbReference>
<protein>
    <submittedName>
        <fullName evidence="5">Transmembrane ion channel</fullName>
    </submittedName>
</protein>
<dbReference type="Pfam" id="PF02931">
    <property type="entry name" value="Neur_chan_LBD"/>
    <property type="match status" value="1"/>
</dbReference>
<proteinExistence type="predicted"/>
<reference evidence="5" key="2">
    <citation type="submission" date="2022-06" db="UniProtKB">
        <authorList>
            <consortium name="EnsemblMetazoa"/>
        </authorList>
    </citation>
    <scope>IDENTIFICATION</scope>
    <source>
        <strain evidence="5">PS312</strain>
    </source>
</reference>
<dbReference type="CDD" id="cd18989">
    <property type="entry name" value="LGIC_ECD_cation"/>
    <property type="match status" value="1"/>
</dbReference>
<evidence type="ECO:0000313" key="5">
    <source>
        <dbReference type="EnsemblMetazoa" id="PPA27117.1"/>
    </source>
</evidence>
<comment type="subcellular location">
    <subcellularLocation>
        <location evidence="1">Membrane</location>
        <topology evidence="1">Multi-pass membrane protein</topology>
    </subcellularLocation>
</comment>
<dbReference type="SUPFAM" id="SSF90112">
    <property type="entry name" value="Neurotransmitter-gated ion-channel transmembrane pore"/>
    <property type="match status" value="1"/>
</dbReference>
<dbReference type="InterPro" id="IPR038050">
    <property type="entry name" value="Neuro_actylchol_rec"/>
</dbReference>